<feature type="chain" id="PRO_5038444562" description="Lipoprotein antigen" evidence="2">
    <location>
        <begin position="23"/>
        <end position="170"/>
    </location>
</feature>
<evidence type="ECO:0000313" key="4">
    <source>
        <dbReference type="Proteomes" id="UP000593818"/>
    </source>
</evidence>
<sequence>MTRMKTYAGTALAALCLIGVSACGSSDDDGSEAAAGTGASTAASATRSGSVSQVDGRVMLEVNWNKEQKKIGFDNVSPALASVTCEGTGPSLNADVAFPNDIQVKIDGAAKTVVLTAPEIQPVTNPIRAESVTWGMNGVEIDGTGDVQLKLAGEDSPRNANAIFSFLVTC</sequence>
<gene>
    <name evidence="3" type="ORF">INP59_26730</name>
</gene>
<evidence type="ECO:0000313" key="3">
    <source>
        <dbReference type="EMBL" id="QOW01972.1"/>
    </source>
</evidence>
<dbReference type="Proteomes" id="UP000593818">
    <property type="component" value="Plasmid pSID"/>
</dbReference>
<evidence type="ECO:0008006" key="5">
    <source>
        <dbReference type="Google" id="ProtNLM"/>
    </source>
</evidence>
<keyword evidence="4" id="KW-1185">Reference proteome</keyword>
<feature type="region of interest" description="Disordered" evidence="1">
    <location>
        <begin position="29"/>
        <end position="48"/>
    </location>
</feature>
<proteinExistence type="predicted"/>
<dbReference type="RefSeq" id="WP_193904234.1">
    <property type="nucleotide sequence ID" value="NZ_CP063453.1"/>
</dbReference>
<evidence type="ECO:0000256" key="1">
    <source>
        <dbReference type="SAM" id="MobiDB-lite"/>
    </source>
</evidence>
<reference evidence="3 4" key="1">
    <citation type="submission" date="2020-10" db="EMBL/GenBank/DDBJ databases">
        <title>Whole genome sequence of oil-degrading bacteria Rhodococcus pyridinivorans strain 5Ap.</title>
        <authorList>
            <person name="Akhremchuk A.E."/>
            <person name="Valentovich L.N."/>
            <person name="Charniauskaya M.I."/>
            <person name="Bukliarevich H.A."/>
            <person name="Titok M.A."/>
        </authorList>
    </citation>
    <scope>NUCLEOTIDE SEQUENCE [LARGE SCALE GENOMIC DNA]</scope>
    <source>
        <strain evidence="3 4">5Ap</strain>
        <plasmid evidence="3 4">pSID</plasmid>
    </source>
</reference>
<keyword evidence="3" id="KW-0614">Plasmid</keyword>
<dbReference type="PROSITE" id="PS51257">
    <property type="entry name" value="PROKAR_LIPOPROTEIN"/>
    <property type="match status" value="1"/>
</dbReference>
<keyword evidence="2" id="KW-0732">Signal</keyword>
<geneLocation type="plasmid" evidence="3 4">
    <name>pSID</name>
</geneLocation>
<dbReference type="EMBL" id="CP063453">
    <property type="protein sequence ID" value="QOW01972.1"/>
    <property type="molecule type" value="Genomic_DNA"/>
</dbReference>
<accession>A0A7M2XY84</accession>
<feature type="compositionally biased region" description="Low complexity" evidence="1">
    <location>
        <begin position="32"/>
        <end position="48"/>
    </location>
</feature>
<dbReference type="AlphaFoldDB" id="A0A7M2XY84"/>
<feature type="signal peptide" evidence="2">
    <location>
        <begin position="1"/>
        <end position="22"/>
    </location>
</feature>
<evidence type="ECO:0000256" key="2">
    <source>
        <dbReference type="SAM" id="SignalP"/>
    </source>
</evidence>
<name>A0A7M2XY84_9NOCA</name>
<organism evidence="3 4">
    <name type="scientific">Rhodococcus pyridinivorans</name>
    <dbReference type="NCBI Taxonomy" id="103816"/>
    <lineage>
        <taxon>Bacteria</taxon>
        <taxon>Bacillati</taxon>
        <taxon>Actinomycetota</taxon>
        <taxon>Actinomycetes</taxon>
        <taxon>Mycobacteriales</taxon>
        <taxon>Nocardiaceae</taxon>
        <taxon>Rhodococcus</taxon>
    </lineage>
</organism>
<protein>
    <recommendedName>
        <fullName evidence="5">Lipoprotein antigen</fullName>
    </recommendedName>
</protein>